<protein>
    <recommendedName>
        <fullName evidence="3">Reverse transcriptase domain-containing protein</fullName>
    </recommendedName>
</protein>
<evidence type="ECO:0008006" key="3">
    <source>
        <dbReference type="Google" id="ProtNLM"/>
    </source>
</evidence>
<accession>A0ABR2LFJ8</accession>
<sequence>MVEELRDLSAVGQEEVKRRMAKYFDKHASVKQFVEGDLVLKKVDAAGRSTTVGKLKPSWEGPFIVKEALRSGGYRLQNVEGEALSLTWSGNDLK</sequence>
<keyword evidence="2" id="KW-1185">Reference proteome</keyword>
<proteinExistence type="predicted"/>
<dbReference type="EMBL" id="JBBWWR010000020">
    <property type="protein sequence ID" value="KAK8939809.1"/>
    <property type="molecule type" value="Genomic_DNA"/>
</dbReference>
<evidence type="ECO:0000313" key="1">
    <source>
        <dbReference type="EMBL" id="KAK8939809.1"/>
    </source>
</evidence>
<evidence type="ECO:0000313" key="2">
    <source>
        <dbReference type="Proteomes" id="UP001412067"/>
    </source>
</evidence>
<reference evidence="1 2" key="1">
    <citation type="journal article" date="2022" name="Nat. Plants">
        <title>Genomes of leafy and leafless Platanthera orchids illuminate the evolution of mycoheterotrophy.</title>
        <authorList>
            <person name="Li M.H."/>
            <person name="Liu K.W."/>
            <person name="Li Z."/>
            <person name="Lu H.C."/>
            <person name="Ye Q.L."/>
            <person name="Zhang D."/>
            <person name="Wang J.Y."/>
            <person name="Li Y.F."/>
            <person name="Zhong Z.M."/>
            <person name="Liu X."/>
            <person name="Yu X."/>
            <person name="Liu D.K."/>
            <person name="Tu X.D."/>
            <person name="Liu B."/>
            <person name="Hao Y."/>
            <person name="Liao X.Y."/>
            <person name="Jiang Y.T."/>
            <person name="Sun W.H."/>
            <person name="Chen J."/>
            <person name="Chen Y.Q."/>
            <person name="Ai Y."/>
            <person name="Zhai J.W."/>
            <person name="Wu S.S."/>
            <person name="Zhou Z."/>
            <person name="Hsiao Y.Y."/>
            <person name="Wu W.L."/>
            <person name="Chen Y.Y."/>
            <person name="Lin Y.F."/>
            <person name="Hsu J.L."/>
            <person name="Li C.Y."/>
            <person name="Wang Z.W."/>
            <person name="Zhao X."/>
            <person name="Zhong W.Y."/>
            <person name="Ma X.K."/>
            <person name="Ma L."/>
            <person name="Huang J."/>
            <person name="Chen G.Z."/>
            <person name="Huang M.Z."/>
            <person name="Huang L."/>
            <person name="Peng D.H."/>
            <person name="Luo Y.B."/>
            <person name="Zou S.Q."/>
            <person name="Chen S.P."/>
            <person name="Lan S."/>
            <person name="Tsai W.C."/>
            <person name="Van de Peer Y."/>
            <person name="Liu Z.J."/>
        </authorList>
    </citation>
    <scope>NUCLEOTIDE SEQUENCE [LARGE SCALE GENOMIC DNA]</scope>
    <source>
        <strain evidence="1">Lor288</strain>
    </source>
</reference>
<gene>
    <name evidence="1" type="ORF">KSP40_PGU003987</name>
</gene>
<comment type="caution">
    <text evidence="1">The sequence shown here is derived from an EMBL/GenBank/DDBJ whole genome shotgun (WGS) entry which is preliminary data.</text>
</comment>
<name>A0ABR2LFJ8_9ASPA</name>
<organism evidence="1 2">
    <name type="scientific">Platanthera guangdongensis</name>
    <dbReference type="NCBI Taxonomy" id="2320717"/>
    <lineage>
        <taxon>Eukaryota</taxon>
        <taxon>Viridiplantae</taxon>
        <taxon>Streptophyta</taxon>
        <taxon>Embryophyta</taxon>
        <taxon>Tracheophyta</taxon>
        <taxon>Spermatophyta</taxon>
        <taxon>Magnoliopsida</taxon>
        <taxon>Liliopsida</taxon>
        <taxon>Asparagales</taxon>
        <taxon>Orchidaceae</taxon>
        <taxon>Orchidoideae</taxon>
        <taxon>Orchideae</taxon>
        <taxon>Orchidinae</taxon>
        <taxon>Platanthera</taxon>
    </lineage>
</organism>
<dbReference type="Proteomes" id="UP001412067">
    <property type="component" value="Unassembled WGS sequence"/>
</dbReference>